<dbReference type="Proteomes" id="UP000011680">
    <property type="component" value="Unassembled WGS sequence"/>
</dbReference>
<reference evidence="6 7" key="1">
    <citation type="journal article" date="2014" name="PLoS Genet.">
        <title>Phylogenetically driven sequencing of extremely halophilic archaea reveals strategies for static and dynamic osmo-response.</title>
        <authorList>
            <person name="Becker E.A."/>
            <person name="Seitzer P.M."/>
            <person name="Tritt A."/>
            <person name="Larsen D."/>
            <person name="Krusor M."/>
            <person name="Yao A.I."/>
            <person name="Wu D."/>
            <person name="Madern D."/>
            <person name="Eisen J.A."/>
            <person name="Darling A.E."/>
            <person name="Facciotti M.T."/>
        </authorList>
    </citation>
    <scope>NUCLEOTIDE SEQUENCE [LARGE SCALE GENOMIC DNA]</scope>
    <source>
        <strain evidence="6 7">JCM 13552</strain>
    </source>
</reference>
<dbReference type="Pfam" id="PF00145">
    <property type="entry name" value="DNA_methylase"/>
    <property type="match status" value="2"/>
</dbReference>
<evidence type="ECO:0000256" key="1">
    <source>
        <dbReference type="ARBA" id="ARBA00011975"/>
    </source>
</evidence>
<keyword evidence="4" id="KW-0949">S-adenosyl-L-methionine</keyword>
<dbReference type="GO" id="GO:0032259">
    <property type="term" value="P:methylation"/>
    <property type="evidence" value="ECO:0007669"/>
    <property type="project" value="UniProtKB-KW"/>
</dbReference>
<dbReference type="PANTHER" id="PTHR10629">
    <property type="entry name" value="CYTOSINE-SPECIFIC METHYLTRANSFERASE"/>
    <property type="match status" value="1"/>
</dbReference>
<evidence type="ECO:0000256" key="3">
    <source>
        <dbReference type="ARBA" id="ARBA00022679"/>
    </source>
</evidence>
<dbReference type="GO" id="GO:0003677">
    <property type="term" value="F:DNA binding"/>
    <property type="evidence" value="ECO:0007669"/>
    <property type="project" value="TreeGrafter"/>
</dbReference>
<protein>
    <recommendedName>
        <fullName evidence="1">DNA (cytosine-5-)-methyltransferase</fullName>
        <ecNumber evidence="1">2.1.1.37</ecNumber>
    </recommendedName>
</protein>
<dbReference type="SUPFAM" id="SSF53335">
    <property type="entry name" value="S-adenosyl-L-methionine-dependent methyltransferases"/>
    <property type="match status" value="1"/>
</dbReference>
<accession>M0MXF9</accession>
<dbReference type="STRING" id="1227457.C451_19523"/>
<dbReference type="InterPro" id="IPR031303">
    <property type="entry name" value="C5_meth_CS"/>
</dbReference>
<dbReference type="AlphaFoldDB" id="M0MXF9"/>
<comment type="caution">
    <text evidence="6">The sequence shown here is derived from an EMBL/GenBank/DDBJ whole genome shotgun (WGS) entry which is preliminary data.</text>
</comment>
<evidence type="ECO:0000313" key="6">
    <source>
        <dbReference type="EMBL" id="EMA49110.1"/>
    </source>
</evidence>
<dbReference type="PANTHER" id="PTHR10629:SF52">
    <property type="entry name" value="DNA (CYTOSINE-5)-METHYLTRANSFERASE 1"/>
    <property type="match status" value="1"/>
</dbReference>
<evidence type="ECO:0000256" key="4">
    <source>
        <dbReference type="ARBA" id="ARBA00022691"/>
    </source>
</evidence>
<dbReference type="PROSITE" id="PS00095">
    <property type="entry name" value="C5_MTASE_2"/>
    <property type="match status" value="1"/>
</dbReference>
<dbReference type="PROSITE" id="PS51257">
    <property type="entry name" value="PROKAR_LIPOPROTEIN"/>
    <property type="match status" value="1"/>
</dbReference>
<evidence type="ECO:0000256" key="5">
    <source>
        <dbReference type="SAM" id="MobiDB-lite"/>
    </source>
</evidence>
<organism evidence="6 7">
    <name type="scientific">Halococcus thailandensis JCM 13552</name>
    <dbReference type="NCBI Taxonomy" id="1227457"/>
    <lineage>
        <taxon>Archaea</taxon>
        <taxon>Methanobacteriati</taxon>
        <taxon>Methanobacteriota</taxon>
        <taxon>Stenosarchaea group</taxon>
        <taxon>Halobacteria</taxon>
        <taxon>Halobacteriales</taxon>
        <taxon>Halococcaceae</taxon>
        <taxon>Halococcus</taxon>
    </lineage>
</organism>
<dbReference type="Gene3D" id="3.90.120.10">
    <property type="entry name" value="DNA Methylase, subunit A, domain 2"/>
    <property type="match status" value="1"/>
</dbReference>
<dbReference type="PATRIC" id="fig|1227457.3.peg.3825"/>
<keyword evidence="2 6" id="KW-0489">Methyltransferase</keyword>
<proteinExistence type="predicted"/>
<dbReference type="Gene3D" id="3.40.50.150">
    <property type="entry name" value="Vaccinia Virus protein VP39"/>
    <property type="match status" value="1"/>
</dbReference>
<sequence>MSMSDRRRRDDTVRAVDLFCGAGGLSWGLAQACEHLDREVELAAVNHWERAIETHERNHSWADHYHAKVEELDPRSVFDTERVDILVGGPQCTHHSNARGGRPVSEQKRASPWHVLDWLQKLYVDHFIIENVQEFENWSPVGADGTPMESKKGETFDAWINALHSLGYNVDWRVLNAADYGDATSRKRLFVVGSRQGSPKWPEPTHSENGETSGTEPWRPAAEVIDWSERGESIWQRDRPLVNNTMQRIAEGIRRHSDDAIEPFANAVAELGKADVEALQENAVEVTEPDTLETAIERHSDPFLVKYSEITTGEEGTTSVDTPTADSQQFSLCSPYLLGQQSHARPKNVSEAPVPTIATRGAISLIEPRARSFVLPRNGAYRGLHSNATYEPDERPLHTVTAKNHDGHLVTPYLVPYYSEREGQTPRTHDIDEPLPTVTATGSDPYLAQPFLVEYYGNGGAQPIEDPIPTITTKDRFALICPEAFPWGVDIRFRMLQPRELAAAMGFSEDYEIVGNKTETTKQIGNAVPVNLATALCKQLLSERDPTLFSYTSTGEKSIADGGEREVASHGLTEENE</sequence>
<feature type="region of interest" description="Disordered" evidence="5">
    <location>
        <begin position="553"/>
        <end position="577"/>
    </location>
</feature>
<gene>
    <name evidence="6" type="ORF">C451_19523</name>
</gene>
<dbReference type="EC" id="2.1.1.37" evidence="1"/>
<dbReference type="PROSITE" id="PS51679">
    <property type="entry name" value="SAM_MT_C5"/>
    <property type="match status" value="1"/>
</dbReference>
<dbReference type="InterPro" id="IPR050390">
    <property type="entry name" value="C5-Methyltransferase"/>
</dbReference>
<dbReference type="InterPro" id="IPR001525">
    <property type="entry name" value="C5_MeTfrase"/>
</dbReference>
<keyword evidence="3 6" id="KW-0808">Transferase</keyword>
<dbReference type="GO" id="GO:0003886">
    <property type="term" value="F:DNA (cytosine-5-)-methyltransferase activity"/>
    <property type="evidence" value="ECO:0007669"/>
    <property type="project" value="UniProtKB-EC"/>
</dbReference>
<feature type="compositionally biased region" description="Basic and acidic residues" evidence="5">
    <location>
        <begin position="558"/>
        <end position="568"/>
    </location>
</feature>
<feature type="region of interest" description="Disordered" evidence="5">
    <location>
        <begin position="194"/>
        <end position="217"/>
    </location>
</feature>
<dbReference type="PRINTS" id="PR00105">
    <property type="entry name" value="C5METTRFRASE"/>
</dbReference>
<dbReference type="InterPro" id="IPR029063">
    <property type="entry name" value="SAM-dependent_MTases_sf"/>
</dbReference>
<dbReference type="eggNOG" id="arCOG04157">
    <property type="taxonomic scope" value="Archaea"/>
</dbReference>
<name>M0MXF9_9EURY</name>
<dbReference type="EMBL" id="AOMF01000179">
    <property type="protein sequence ID" value="EMA49110.1"/>
    <property type="molecule type" value="Genomic_DNA"/>
</dbReference>
<evidence type="ECO:0000256" key="2">
    <source>
        <dbReference type="ARBA" id="ARBA00022603"/>
    </source>
</evidence>
<dbReference type="GO" id="GO:0044027">
    <property type="term" value="P:negative regulation of gene expression via chromosomal CpG island methylation"/>
    <property type="evidence" value="ECO:0007669"/>
    <property type="project" value="TreeGrafter"/>
</dbReference>
<keyword evidence="7" id="KW-1185">Reference proteome</keyword>
<evidence type="ECO:0000313" key="7">
    <source>
        <dbReference type="Proteomes" id="UP000011680"/>
    </source>
</evidence>